<name>A0A0C2MU96_THEKT</name>
<evidence type="ECO:0000313" key="2">
    <source>
        <dbReference type="Proteomes" id="UP000031668"/>
    </source>
</evidence>
<dbReference type="AlphaFoldDB" id="A0A0C2MU96"/>
<gene>
    <name evidence="1" type="ORF">RF11_01777</name>
</gene>
<comment type="caution">
    <text evidence="1">The sequence shown here is derived from an EMBL/GenBank/DDBJ whole genome shotgun (WGS) entry which is preliminary data.</text>
</comment>
<sequence>MKFLRRTGLGDIDAMAYRYSLWASNDGFSTLRMESQIFIYTALKVTLNPFFRCLILHQIKVLTKKWDPKIIGIDLEKIRMNSVKYQCIKQLYSCLLFSFKASHFSKNGKKCAFRIKNIKYATR</sequence>
<evidence type="ECO:0000313" key="1">
    <source>
        <dbReference type="EMBL" id="KII67730.1"/>
    </source>
</evidence>
<dbReference type="Proteomes" id="UP000031668">
    <property type="component" value="Unassembled WGS sequence"/>
</dbReference>
<keyword evidence="2" id="KW-1185">Reference proteome</keyword>
<reference evidence="1 2" key="1">
    <citation type="journal article" date="2014" name="Genome Biol. Evol.">
        <title>The genome of the myxosporean Thelohanellus kitauei shows adaptations to nutrient acquisition within its fish host.</title>
        <authorList>
            <person name="Yang Y."/>
            <person name="Xiong J."/>
            <person name="Zhou Z."/>
            <person name="Huo F."/>
            <person name="Miao W."/>
            <person name="Ran C."/>
            <person name="Liu Y."/>
            <person name="Zhang J."/>
            <person name="Feng J."/>
            <person name="Wang M."/>
            <person name="Wang M."/>
            <person name="Wang L."/>
            <person name="Yao B."/>
        </authorList>
    </citation>
    <scope>NUCLEOTIDE SEQUENCE [LARGE SCALE GENOMIC DNA]</scope>
    <source>
        <strain evidence="1">Wuqing</strain>
    </source>
</reference>
<accession>A0A0C2MU96</accession>
<organism evidence="1 2">
    <name type="scientific">Thelohanellus kitauei</name>
    <name type="common">Myxosporean</name>
    <dbReference type="NCBI Taxonomy" id="669202"/>
    <lineage>
        <taxon>Eukaryota</taxon>
        <taxon>Metazoa</taxon>
        <taxon>Cnidaria</taxon>
        <taxon>Myxozoa</taxon>
        <taxon>Myxosporea</taxon>
        <taxon>Bivalvulida</taxon>
        <taxon>Platysporina</taxon>
        <taxon>Myxobolidae</taxon>
        <taxon>Thelohanellus</taxon>
    </lineage>
</organism>
<proteinExistence type="predicted"/>
<protein>
    <submittedName>
        <fullName evidence="1">Uncharacterized protein</fullName>
    </submittedName>
</protein>
<dbReference type="EMBL" id="JWZT01003119">
    <property type="protein sequence ID" value="KII67730.1"/>
    <property type="molecule type" value="Genomic_DNA"/>
</dbReference>